<dbReference type="Proteomes" id="UP000056252">
    <property type="component" value="Chromosome"/>
</dbReference>
<dbReference type="SUPFAM" id="SSF51161">
    <property type="entry name" value="Trimeric LpxA-like enzymes"/>
    <property type="match status" value="1"/>
</dbReference>
<gene>
    <name evidence="4" type="ORF">AS203_01575</name>
</gene>
<proteinExistence type="inferred from homology"/>
<dbReference type="CDD" id="cd04647">
    <property type="entry name" value="LbH_MAT_like"/>
    <property type="match status" value="1"/>
</dbReference>
<organism evidence="4 5">
    <name type="scientific">Hoylesella enoeca</name>
    <dbReference type="NCBI Taxonomy" id="76123"/>
    <lineage>
        <taxon>Bacteria</taxon>
        <taxon>Pseudomonadati</taxon>
        <taxon>Bacteroidota</taxon>
        <taxon>Bacteroidia</taxon>
        <taxon>Bacteroidales</taxon>
        <taxon>Prevotellaceae</taxon>
        <taxon>Hoylesella</taxon>
    </lineage>
</organism>
<keyword evidence="3" id="KW-0012">Acyltransferase</keyword>
<dbReference type="OrthoDB" id="9812571at2"/>
<accession>A0A0S2KI05</accession>
<reference evidence="5" key="1">
    <citation type="submission" date="2015-11" db="EMBL/GenBank/DDBJ databases">
        <authorList>
            <person name="Holder M.E."/>
            <person name="Ajami N.J."/>
            <person name="Petrosino J.F."/>
        </authorList>
    </citation>
    <scope>NUCLEOTIDE SEQUENCE [LARGE SCALE GENOMIC DNA]</scope>
    <source>
        <strain evidence="5">F0113</strain>
    </source>
</reference>
<protein>
    <submittedName>
        <fullName evidence="4">Galactoside O-acetyltransferase</fullName>
    </submittedName>
</protein>
<dbReference type="PANTHER" id="PTHR43300:SF12">
    <property type="entry name" value="CHLORAMPHENICOL ACETYLTRANSFERASE"/>
    <property type="match status" value="1"/>
</dbReference>
<comment type="similarity">
    <text evidence="1">Belongs to the transferase hexapeptide repeat family.</text>
</comment>
<dbReference type="GO" id="GO:0016746">
    <property type="term" value="F:acyltransferase activity"/>
    <property type="evidence" value="ECO:0007669"/>
    <property type="project" value="UniProtKB-KW"/>
</dbReference>
<keyword evidence="2 4" id="KW-0808">Transferase</keyword>
<dbReference type="AlphaFoldDB" id="A0A0S2KI05"/>
<dbReference type="RefSeq" id="WP_025065057.1">
    <property type="nucleotide sequence ID" value="NZ_CP013195.1"/>
</dbReference>
<dbReference type="KEGG" id="peo:AS203_01575"/>
<dbReference type="PANTHER" id="PTHR43300">
    <property type="entry name" value="ACETYLTRANSFERASE"/>
    <property type="match status" value="1"/>
</dbReference>
<evidence type="ECO:0000313" key="4">
    <source>
        <dbReference type="EMBL" id="ALO47947.1"/>
    </source>
</evidence>
<dbReference type="Gene3D" id="2.160.10.10">
    <property type="entry name" value="Hexapeptide repeat proteins"/>
    <property type="match status" value="1"/>
</dbReference>
<evidence type="ECO:0000256" key="2">
    <source>
        <dbReference type="ARBA" id="ARBA00022679"/>
    </source>
</evidence>
<evidence type="ECO:0000256" key="1">
    <source>
        <dbReference type="ARBA" id="ARBA00007274"/>
    </source>
</evidence>
<dbReference type="STRING" id="76123.AS203_01575"/>
<dbReference type="EMBL" id="CP013195">
    <property type="protein sequence ID" value="ALO47947.1"/>
    <property type="molecule type" value="Genomic_DNA"/>
</dbReference>
<evidence type="ECO:0000256" key="3">
    <source>
        <dbReference type="ARBA" id="ARBA00023315"/>
    </source>
</evidence>
<name>A0A0S2KI05_9BACT</name>
<dbReference type="InterPro" id="IPR011004">
    <property type="entry name" value="Trimer_LpxA-like_sf"/>
</dbReference>
<dbReference type="InterPro" id="IPR050179">
    <property type="entry name" value="Trans_hexapeptide_repeat"/>
</dbReference>
<sequence length="188" mass="20325">MKTQTSFYTDEELSALGLKSYGKNVLISRYSRIYNPQNVSIGSHVRIDDFSIISAGKSIVIGNYVHIACYVSLIGNEKIVISDFCGVSGRVSIYSSSDDYSGNAMTNPMIPDIYTNVQNSPVLLEKHVIVGCGSVILPGVVIKEGAAIGALSVVVSNCKANTIYSGNPLKAIIPRSQKYKELEKNLLI</sequence>
<keyword evidence="5" id="KW-1185">Reference proteome</keyword>
<evidence type="ECO:0000313" key="5">
    <source>
        <dbReference type="Proteomes" id="UP000056252"/>
    </source>
</evidence>